<keyword evidence="15" id="KW-1185">Reference proteome</keyword>
<protein>
    <recommendedName>
        <fullName evidence="5">N-alpha-acetyltransferase 40</fullName>
        <ecNumber evidence="4">2.3.1.257</ecNumber>
    </recommendedName>
</protein>
<evidence type="ECO:0000313" key="14">
    <source>
        <dbReference type="EMBL" id="PRW45671.1"/>
    </source>
</evidence>
<evidence type="ECO:0000256" key="4">
    <source>
        <dbReference type="ARBA" id="ARBA00012950"/>
    </source>
</evidence>
<comment type="subcellular location">
    <subcellularLocation>
        <location evidence="2">Cytoplasm</location>
    </subcellularLocation>
    <subcellularLocation>
        <location evidence="1">Nucleus</location>
    </subcellularLocation>
</comment>
<dbReference type="InterPro" id="IPR000182">
    <property type="entry name" value="GNAT_dom"/>
</dbReference>
<keyword evidence="9" id="KW-0012">Acyltransferase</keyword>
<dbReference type="GO" id="GO:0005634">
    <property type="term" value="C:nucleus"/>
    <property type="evidence" value="ECO:0007669"/>
    <property type="project" value="UniProtKB-SubCell"/>
</dbReference>
<dbReference type="Gene3D" id="3.40.630.30">
    <property type="match status" value="1"/>
</dbReference>
<dbReference type="GO" id="GO:0010485">
    <property type="term" value="F:histone H4 acetyltransferase activity"/>
    <property type="evidence" value="ECO:0007669"/>
    <property type="project" value="InterPro"/>
</dbReference>
<evidence type="ECO:0000256" key="8">
    <source>
        <dbReference type="ARBA" id="ARBA00023242"/>
    </source>
</evidence>
<dbReference type="AlphaFoldDB" id="A0A2P6TMW4"/>
<dbReference type="CDD" id="cd04301">
    <property type="entry name" value="NAT_SF"/>
    <property type="match status" value="1"/>
</dbReference>
<gene>
    <name evidence="14" type="ORF">C2E21_5797</name>
</gene>
<evidence type="ECO:0000256" key="10">
    <source>
        <dbReference type="ARBA" id="ARBA00047821"/>
    </source>
</evidence>
<feature type="domain" description="N-acetyltransferase" evidence="13">
    <location>
        <begin position="166"/>
        <end position="311"/>
    </location>
</feature>
<reference evidence="14 15" key="1">
    <citation type="journal article" date="2018" name="Plant J.">
        <title>Genome sequences of Chlorella sorokiniana UTEX 1602 and Micractinium conductrix SAG 241.80: implications to maltose excretion by a green alga.</title>
        <authorList>
            <person name="Arriola M.B."/>
            <person name="Velmurugan N."/>
            <person name="Zhang Y."/>
            <person name="Plunkett M.H."/>
            <person name="Hondzo H."/>
            <person name="Barney B.M."/>
        </authorList>
    </citation>
    <scope>NUCLEOTIDE SEQUENCE [LARGE SCALE GENOMIC DNA]</scope>
    <source>
        <strain evidence="15">UTEX 1602</strain>
    </source>
</reference>
<keyword evidence="6" id="KW-0963">Cytoplasm</keyword>
<evidence type="ECO:0000256" key="9">
    <source>
        <dbReference type="ARBA" id="ARBA00023315"/>
    </source>
</evidence>
<evidence type="ECO:0000256" key="2">
    <source>
        <dbReference type="ARBA" id="ARBA00004496"/>
    </source>
</evidence>
<dbReference type="PROSITE" id="PS51186">
    <property type="entry name" value="GNAT"/>
    <property type="match status" value="1"/>
</dbReference>
<keyword evidence="7" id="KW-0808">Transferase</keyword>
<evidence type="ECO:0000259" key="13">
    <source>
        <dbReference type="PROSITE" id="PS51186"/>
    </source>
</evidence>
<keyword evidence="8" id="KW-0539">Nucleus</keyword>
<evidence type="ECO:0000256" key="6">
    <source>
        <dbReference type="ARBA" id="ARBA00022490"/>
    </source>
</evidence>
<dbReference type="EC" id="2.3.1.257" evidence="4"/>
<dbReference type="GO" id="GO:1990189">
    <property type="term" value="F:protein N-terminal-serine acetyltransferase activity"/>
    <property type="evidence" value="ECO:0007669"/>
    <property type="project" value="UniProtKB-EC"/>
</dbReference>
<dbReference type="STRING" id="3076.A0A2P6TMW4"/>
<dbReference type="GO" id="GO:0043998">
    <property type="term" value="F:histone H2A acetyltransferase activity"/>
    <property type="evidence" value="ECO:0007669"/>
    <property type="project" value="InterPro"/>
</dbReference>
<dbReference type="PANTHER" id="PTHR20531:SF1">
    <property type="entry name" value="N-ALPHA-ACETYLTRANSFERASE 40"/>
    <property type="match status" value="1"/>
</dbReference>
<dbReference type="Pfam" id="PF00583">
    <property type="entry name" value="Acetyltransf_1"/>
    <property type="match status" value="1"/>
</dbReference>
<dbReference type="PANTHER" id="PTHR20531">
    <property type="entry name" value="N-ALPHA-ACETYLTRANSFERASE 40"/>
    <property type="match status" value="1"/>
</dbReference>
<evidence type="ECO:0000256" key="1">
    <source>
        <dbReference type="ARBA" id="ARBA00004123"/>
    </source>
</evidence>
<dbReference type="InterPro" id="IPR016181">
    <property type="entry name" value="Acyl_CoA_acyltransferase"/>
</dbReference>
<evidence type="ECO:0000256" key="12">
    <source>
        <dbReference type="SAM" id="MobiDB-lite"/>
    </source>
</evidence>
<evidence type="ECO:0000256" key="7">
    <source>
        <dbReference type="ARBA" id="ARBA00022679"/>
    </source>
</evidence>
<sequence length="321" mass="32816">MAKKSSKGKPKKLARKAENERAAAVAAAVKAMNEASASGDFLAAQYPAFTRYDRKGLTAALRFYAAPELPPALLDWALGLTRDHMAALYEACPGWGWSDAKKRAELADPAARYLVVFEQQPAAQVQQPGDAAVGAAGGAAPPAAAAAAGDAVAPAAPLTAAAGTAALEAPAAAIAADEQRENSAAAGNTSSAQAVPGSSSSGSGGGDGCLPGRPVAFVHFRFEVEEGEAVLYCYEIQVAAAAQGKGLGRFLMQLLELVGRRSGVARLMLTVFHANTAALALYNRLGYVLDDDSPGAVDPSGDHKYEILTKRLPAPAGATKA</sequence>
<organism evidence="14 15">
    <name type="scientific">Chlorella sorokiniana</name>
    <name type="common">Freshwater green alga</name>
    <dbReference type="NCBI Taxonomy" id="3076"/>
    <lineage>
        <taxon>Eukaryota</taxon>
        <taxon>Viridiplantae</taxon>
        <taxon>Chlorophyta</taxon>
        <taxon>core chlorophytes</taxon>
        <taxon>Trebouxiophyceae</taxon>
        <taxon>Chlorellales</taxon>
        <taxon>Chlorellaceae</taxon>
        <taxon>Chlorella clade</taxon>
        <taxon>Chlorella</taxon>
    </lineage>
</organism>
<comment type="catalytic activity">
    <reaction evidence="10">
        <text>N-terminal L-seryl-[histone H2A] + acetyl-CoA = N-terminal N(alpha)-acetyl-L-seryl-[histone H2A] + CoA + H(+)</text>
        <dbReference type="Rhea" id="RHEA:50600"/>
        <dbReference type="Rhea" id="RHEA-COMP:12742"/>
        <dbReference type="Rhea" id="RHEA-COMP:12744"/>
        <dbReference type="ChEBI" id="CHEBI:15378"/>
        <dbReference type="ChEBI" id="CHEBI:57287"/>
        <dbReference type="ChEBI" id="CHEBI:57288"/>
        <dbReference type="ChEBI" id="CHEBI:64738"/>
        <dbReference type="ChEBI" id="CHEBI:83690"/>
        <dbReference type="EC" id="2.3.1.257"/>
    </reaction>
</comment>
<comment type="similarity">
    <text evidence="3">Belongs to the acetyltransferase family. NAA40 subfamily.</text>
</comment>
<dbReference type="EMBL" id="LHPG02000011">
    <property type="protein sequence ID" value="PRW45671.1"/>
    <property type="molecule type" value="Genomic_DNA"/>
</dbReference>
<accession>A0A2P6TMW4</accession>
<dbReference type="OrthoDB" id="511246at2759"/>
<dbReference type="InterPro" id="IPR039949">
    <property type="entry name" value="NAA40"/>
</dbReference>
<dbReference type="SUPFAM" id="SSF55729">
    <property type="entry name" value="Acyl-CoA N-acyltransferases (Nat)"/>
    <property type="match status" value="1"/>
</dbReference>
<evidence type="ECO:0000313" key="15">
    <source>
        <dbReference type="Proteomes" id="UP000239899"/>
    </source>
</evidence>
<evidence type="ECO:0000256" key="11">
    <source>
        <dbReference type="ARBA" id="ARBA00049524"/>
    </source>
</evidence>
<evidence type="ECO:0000256" key="5">
    <source>
        <dbReference type="ARBA" id="ARBA00015043"/>
    </source>
</evidence>
<evidence type="ECO:0000256" key="3">
    <source>
        <dbReference type="ARBA" id="ARBA00008870"/>
    </source>
</evidence>
<feature type="region of interest" description="Disordered" evidence="12">
    <location>
        <begin position="178"/>
        <end position="206"/>
    </location>
</feature>
<dbReference type="GO" id="GO:0005737">
    <property type="term" value="C:cytoplasm"/>
    <property type="evidence" value="ECO:0007669"/>
    <property type="project" value="UniProtKB-SubCell"/>
</dbReference>
<name>A0A2P6TMW4_CHLSO</name>
<dbReference type="Proteomes" id="UP000239899">
    <property type="component" value="Unassembled WGS sequence"/>
</dbReference>
<proteinExistence type="inferred from homology"/>
<comment type="caution">
    <text evidence="14">The sequence shown here is derived from an EMBL/GenBank/DDBJ whole genome shotgun (WGS) entry which is preliminary data.</text>
</comment>
<comment type="catalytic activity">
    <reaction evidence="11">
        <text>N-terminal L-seryl-[histone H4] + acetyl-CoA = N-terminal N(alpha)-acetyl-L-seryl-[histone H4] + CoA + H(+)</text>
        <dbReference type="Rhea" id="RHEA:50596"/>
        <dbReference type="Rhea" id="RHEA-COMP:12740"/>
        <dbReference type="Rhea" id="RHEA-COMP:12743"/>
        <dbReference type="ChEBI" id="CHEBI:15378"/>
        <dbReference type="ChEBI" id="CHEBI:57287"/>
        <dbReference type="ChEBI" id="CHEBI:57288"/>
        <dbReference type="ChEBI" id="CHEBI:64738"/>
        <dbReference type="ChEBI" id="CHEBI:83690"/>
        <dbReference type="EC" id="2.3.1.257"/>
    </reaction>
</comment>